<evidence type="ECO:0000313" key="7">
    <source>
        <dbReference type="Proteomes" id="UP000794436"/>
    </source>
</evidence>
<comment type="caution">
    <text evidence="6">The sequence shown here is derived from an EMBL/GenBank/DDBJ whole genome shotgun (WGS) entry which is preliminary data.</text>
</comment>
<dbReference type="EMBL" id="SPLM01000036">
    <property type="protein sequence ID" value="TMW66262.1"/>
    <property type="molecule type" value="Genomic_DNA"/>
</dbReference>
<accession>A0A8K1CMH5</accession>
<organism evidence="6 7">
    <name type="scientific">Pythium oligandrum</name>
    <name type="common">Mycoparasitic fungus</name>
    <dbReference type="NCBI Taxonomy" id="41045"/>
    <lineage>
        <taxon>Eukaryota</taxon>
        <taxon>Sar</taxon>
        <taxon>Stramenopiles</taxon>
        <taxon>Oomycota</taxon>
        <taxon>Peronosporomycetes</taxon>
        <taxon>Pythiales</taxon>
        <taxon>Pythiaceae</taxon>
        <taxon>Pythium</taxon>
    </lineage>
</organism>
<feature type="compositionally biased region" description="Polar residues" evidence="2">
    <location>
        <begin position="537"/>
        <end position="557"/>
    </location>
</feature>
<dbReference type="Gene3D" id="1.10.510.10">
    <property type="entry name" value="Transferase(Phosphotransferase) domain 1"/>
    <property type="match status" value="1"/>
</dbReference>
<keyword evidence="3" id="KW-0812">Transmembrane</keyword>
<evidence type="ECO:0000259" key="4">
    <source>
        <dbReference type="PROSITE" id="PS50011"/>
    </source>
</evidence>
<evidence type="ECO:0000256" key="2">
    <source>
        <dbReference type="SAM" id="MobiDB-lite"/>
    </source>
</evidence>
<reference evidence="6" key="1">
    <citation type="submission" date="2019-03" db="EMBL/GenBank/DDBJ databases">
        <title>Long read genome sequence of the mycoparasitic Pythium oligandrum ATCC 38472 isolated from sugarbeet rhizosphere.</title>
        <authorList>
            <person name="Gaulin E."/>
        </authorList>
    </citation>
    <scope>NUCLEOTIDE SEQUENCE</scope>
    <source>
        <strain evidence="6">ATCC 38472_TT</strain>
    </source>
</reference>
<dbReference type="PROSITE" id="PS50011">
    <property type="entry name" value="PROTEIN_KINASE_DOM"/>
    <property type="match status" value="1"/>
</dbReference>
<dbReference type="InterPro" id="IPR036390">
    <property type="entry name" value="WH_DNA-bd_sf"/>
</dbReference>
<sequence>MQVLRGLATTNLSTNGSLSLDPNALPRLPAPPTFDAPFNPFIAGLLNASSIPGVANMTQEQVRQTQVMIIDSIIDAARRSAVKLLLTLMLGFVLELVVCAILLIQIRRYHSLALKGDSVAAKKIILPAFEPLLWMLCGITALYLVVYGIIISGDLFTIYVSRVSLEIMLAGTHLLLLIVLVFMLQTSLSLRALGRAVLVTIALASYTVPIVAVLDALPATTHQRTYYWIHMSSRLCLLVFLGIVFARPPSRASVRTIREYCVFVAVYVVLTFATGEAFHENQVQLATTLNYIATSVSLLCPIFVWRLLRADTEHWRGIGKRAVELQAVFRRNGGRVDERVSSQGLHVLIEMHRKFIIDFAHLELHEIIGTGDSASVFRGVLHSKKVPVAVKIYMPTTLTEETVAEFSHEAALCGALRHPNILKFYGLCVCPPNICLVTELCQGSLRDILEASVKKQTHASSHRRQQFLIDLSYMIDAARAVAYLHSFSPPFVHRDIQPSNFLVNMEGTVKLTDFGASRTLALRTNSGHQHHHEPSGRPTTTQVTSKTHPDGPSSTLANALGISATDTATSTPEYMAPEVIRAQHAGTVMYGEAAEVFALAMTMWDVLHPGMNKFPQHSTDNDTGSRRSVLGSPKQSILDRIVAGERPSLEADIPENLHELIESMWQSDPRSRPTMASVVDALELIQEEASAQFAHELMDDLGRRMTEMHVQVHIKNATRVMPPRDAQSSFAGTQAVEKLRMRDYVGPQSEAIRIGNLLMDAGFLHHVKHARSFEYSGSQYYFDEDHIQLCQPLAMMEDDETSVYATKARTLQREKLRREQRSVGSSSHENAHGRMGAMSNGSQVLLEHNHTAGFHCPCRQLGQRLETERATRRRFRQRFKLFTEENVLTARLLSDDHAVGFAAFDDMGLRVSNPAK</sequence>
<feature type="transmembrane region" description="Helical" evidence="3">
    <location>
        <begin position="291"/>
        <end position="308"/>
    </location>
</feature>
<feature type="domain" description="Protein kinase" evidence="4">
    <location>
        <begin position="362"/>
        <end position="698"/>
    </location>
</feature>
<dbReference type="Pfam" id="PF00069">
    <property type="entry name" value="Pkinase"/>
    <property type="match status" value="1"/>
</dbReference>
<keyword evidence="1" id="KW-0067">ATP-binding</keyword>
<dbReference type="Gene3D" id="1.10.10.10">
    <property type="entry name" value="Winged helix-like DNA-binding domain superfamily/Winged helix DNA-binding domain"/>
    <property type="match status" value="1"/>
</dbReference>
<feature type="region of interest" description="Disordered" evidence="2">
    <location>
        <begin position="814"/>
        <end position="835"/>
    </location>
</feature>
<evidence type="ECO:0000259" key="5">
    <source>
        <dbReference type="PROSITE" id="PS50186"/>
    </source>
</evidence>
<dbReference type="InterPro" id="IPR000591">
    <property type="entry name" value="DEP_dom"/>
</dbReference>
<proteinExistence type="predicted"/>
<dbReference type="InterPro" id="IPR036388">
    <property type="entry name" value="WH-like_DNA-bd_sf"/>
</dbReference>
<evidence type="ECO:0000256" key="1">
    <source>
        <dbReference type="PROSITE-ProRule" id="PRU10141"/>
    </source>
</evidence>
<dbReference type="GO" id="GO:0035556">
    <property type="term" value="P:intracellular signal transduction"/>
    <property type="evidence" value="ECO:0007669"/>
    <property type="project" value="InterPro"/>
</dbReference>
<dbReference type="CDD" id="cd04371">
    <property type="entry name" value="DEP"/>
    <property type="match status" value="1"/>
</dbReference>
<feature type="region of interest" description="Disordered" evidence="2">
    <location>
        <begin position="524"/>
        <end position="558"/>
    </location>
</feature>
<dbReference type="SUPFAM" id="SSF56112">
    <property type="entry name" value="Protein kinase-like (PK-like)"/>
    <property type="match status" value="1"/>
</dbReference>
<protein>
    <recommendedName>
        <fullName evidence="8">TKL protein kinase</fullName>
    </recommendedName>
</protein>
<feature type="transmembrane region" description="Helical" evidence="3">
    <location>
        <begin position="84"/>
        <end position="104"/>
    </location>
</feature>
<dbReference type="InterPro" id="IPR017441">
    <property type="entry name" value="Protein_kinase_ATP_BS"/>
</dbReference>
<dbReference type="InterPro" id="IPR011009">
    <property type="entry name" value="Kinase-like_dom_sf"/>
</dbReference>
<keyword evidence="3" id="KW-1133">Transmembrane helix</keyword>
<name>A0A8K1CMH5_PYTOL</name>
<dbReference type="InterPro" id="IPR000719">
    <property type="entry name" value="Prot_kinase_dom"/>
</dbReference>
<dbReference type="InterPro" id="IPR051681">
    <property type="entry name" value="Ser/Thr_Kinases-Pseudokinases"/>
</dbReference>
<keyword evidence="3" id="KW-0472">Membrane</keyword>
<evidence type="ECO:0000313" key="6">
    <source>
        <dbReference type="EMBL" id="TMW66262.1"/>
    </source>
</evidence>
<dbReference type="Pfam" id="PF00610">
    <property type="entry name" value="DEP"/>
    <property type="match status" value="1"/>
</dbReference>
<feature type="binding site" evidence="1">
    <location>
        <position position="391"/>
    </location>
    <ligand>
        <name>ATP</name>
        <dbReference type="ChEBI" id="CHEBI:30616"/>
    </ligand>
</feature>
<keyword evidence="1" id="KW-0547">Nucleotide-binding</keyword>
<feature type="transmembrane region" description="Helical" evidence="3">
    <location>
        <begin position="132"/>
        <end position="151"/>
    </location>
</feature>
<keyword evidence="7" id="KW-1185">Reference proteome</keyword>
<feature type="transmembrane region" description="Helical" evidence="3">
    <location>
        <begin position="163"/>
        <end position="184"/>
    </location>
</feature>
<dbReference type="Gene3D" id="3.30.200.20">
    <property type="entry name" value="Phosphorylase Kinase, domain 1"/>
    <property type="match status" value="1"/>
</dbReference>
<dbReference type="Proteomes" id="UP000794436">
    <property type="component" value="Unassembled WGS sequence"/>
</dbReference>
<evidence type="ECO:0008006" key="8">
    <source>
        <dbReference type="Google" id="ProtNLM"/>
    </source>
</evidence>
<gene>
    <name evidence="6" type="ORF">Poli38472_004027</name>
</gene>
<feature type="transmembrane region" description="Helical" evidence="3">
    <location>
        <begin position="196"/>
        <end position="214"/>
    </location>
</feature>
<dbReference type="AlphaFoldDB" id="A0A8K1CMH5"/>
<dbReference type="PROSITE" id="PS00107">
    <property type="entry name" value="PROTEIN_KINASE_ATP"/>
    <property type="match status" value="1"/>
</dbReference>
<evidence type="ECO:0000256" key="3">
    <source>
        <dbReference type="SAM" id="Phobius"/>
    </source>
</evidence>
<dbReference type="PROSITE" id="PS50186">
    <property type="entry name" value="DEP"/>
    <property type="match status" value="1"/>
</dbReference>
<dbReference type="SUPFAM" id="SSF46785">
    <property type="entry name" value="Winged helix' DNA-binding domain"/>
    <property type="match status" value="1"/>
</dbReference>
<feature type="transmembrane region" description="Helical" evidence="3">
    <location>
        <begin position="226"/>
        <end position="248"/>
    </location>
</feature>
<feature type="domain" description="DEP" evidence="5">
    <location>
        <begin position="708"/>
        <end position="784"/>
    </location>
</feature>
<dbReference type="OrthoDB" id="669224at2759"/>
<dbReference type="GO" id="GO:0004674">
    <property type="term" value="F:protein serine/threonine kinase activity"/>
    <property type="evidence" value="ECO:0007669"/>
    <property type="project" value="TreeGrafter"/>
</dbReference>
<dbReference type="PANTHER" id="PTHR44329:SF289">
    <property type="entry name" value="SERINE_THREONINE-PROTEIN KINASE VIK"/>
    <property type="match status" value="1"/>
</dbReference>
<feature type="transmembrane region" description="Helical" evidence="3">
    <location>
        <begin position="260"/>
        <end position="279"/>
    </location>
</feature>
<dbReference type="PANTHER" id="PTHR44329">
    <property type="entry name" value="SERINE/THREONINE-PROTEIN KINASE TNNI3K-RELATED"/>
    <property type="match status" value="1"/>
</dbReference>
<dbReference type="GO" id="GO:0005524">
    <property type="term" value="F:ATP binding"/>
    <property type="evidence" value="ECO:0007669"/>
    <property type="project" value="UniProtKB-UniRule"/>
</dbReference>